<evidence type="ECO:0000313" key="4">
    <source>
        <dbReference type="Proteomes" id="UP000241421"/>
    </source>
</evidence>
<evidence type="ECO:0000256" key="2">
    <source>
        <dbReference type="SAM" id="SignalP"/>
    </source>
</evidence>
<dbReference type="EMBL" id="PXWF02000022">
    <property type="protein sequence ID" value="PWF55474.1"/>
    <property type="molecule type" value="Genomic_DNA"/>
</dbReference>
<proteinExistence type="predicted"/>
<feature type="chain" id="PRO_5015427472" evidence="2">
    <location>
        <begin position="25"/>
        <end position="103"/>
    </location>
</feature>
<comment type="caution">
    <text evidence="3">The sequence shown here is derived from an EMBL/GenBank/DDBJ whole genome shotgun (WGS) entry which is preliminary data.</text>
</comment>
<feature type="region of interest" description="Disordered" evidence="1">
    <location>
        <begin position="24"/>
        <end position="50"/>
    </location>
</feature>
<sequence>MIVKKFVLLGALIGALASAHTASAQSATGASARDANSAARTTHNPPTYRAAHNPPTCLSACAQGVPPDPYAVPPDPNAVPPDPYKCLLADAFAKVMGQKSSCQ</sequence>
<feature type="signal peptide" evidence="2">
    <location>
        <begin position="1"/>
        <end position="24"/>
    </location>
</feature>
<protein>
    <submittedName>
        <fullName evidence="3">Uncharacterized protein</fullName>
    </submittedName>
</protein>
<evidence type="ECO:0000256" key="1">
    <source>
        <dbReference type="SAM" id="MobiDB-lite"/>
    </source>
</evidence>
<gene>
    <name evidence="3" type="ORF">C7C56_001630</name>
</gene>
<dbReference type="AlphaFoldDB" id="A0A2U2I6S6"/>
<accession>A0A2U2I6S6</accession>
<keyword evidence="4" id="KW-1185">Reference proteome</keyword>
<name>A0A2U2I6S6_9BURK</name>
<keyword evidence="2" id="KW-0732">Signal</keyword>
<reference evidence="3 4" key="1">
    <citation type="submission" date="2018-04" db="EMBL/GenBank/DDBJ databases">
        <title>Massilia violaceinigra sp. nov., a novel purple-pigmented bacterium isolated from Tianshan glacier, Xinjiang, China.</title>
        <authorList>
            <person name="Wang H."/>
        </authorList>
    </citation>
    <scope>NUCLEOTIDE SEQUENCE [LARGE SCALE GENOMIC DNA]</scope>
    <source>
        <strain evidence="3 4">B448-2</strain>
    </source>
</reference>
<dbReference type="RefSeq" id="WP_106755763.1">
    <property type="nucleotide sequence ID" value="NZ_PXWF02000022.1"/>
</dbReference>
<organism evidence="3 4">
    <name type="scientific">Massilia glaciei</name>
    <dbReference type="NCBI Taxonomy" id="1524097"/>
    <lineage>
        <taxon>Bacteria</taxon>
        <taxon>Pseudomonadati</taxon>
        <taxon>Pseudomonadota</taxon>
        <taxon>Betaproteobacteria</taxon>
        <taxon>Burkholderiales</taxon>
        <taxon>Oxalobacteraceae</taxon>
        <taxon>Telluria group</taxon>
        <taxon>Massilia</taxon>
    </lineage>
</organism>
<evidence type="ECO:0000313" key="3">
    <source>
        <dbReference type="EMBL" id="PWF55474.1"/>
    </source>
</evidence>
<dbReference type="Proteomes" id="UP000241421">
    <property type="component" value="Unassembled WGS sequence"/>
</dbReference>